<evidence type="ECO:0000256" key="5">
    <source>
        <dbReference type="SAM" id="MobiDB-lite"/>
    </source>
</evidence>
<dbReference type="EMBL" id="CACRTZ010000005">
    <property type="protein sequence ID" value="VYT97393.1"/>
    <property type="molecule type" value="Genomic_DNA"/>
</dbReference>
<keyword evidence="4 7" id="KW-0413">Isomerase</keyword>
<dbReference type="Pfam" id="PF00254">
    <property type="entry name" value="FKBP_C"/>
    <property type="match status" value="1"/>
</dbReference>
<organism evidence="7">
    <name type="scientific">Phytobacter massiliensis</name>
    <dbReference type="NCBI Taxonomy" id="1485952"/>
    <lineage>
        <taxon>Bacteria</taxon>
        <taxon>Pseudomonadati</taxon>
        <taxon>Pseudomonadota</taxon>
        <taxon>Gammaproteobacteria</taxon>
        <taxon>Enterobacterales</taxon>
        <taxon>Enterobacteriaceae</taxon>
        <taxon>Phytobacter</taxon>
    </lineage>
</organism>
<protein>
    <recommendedName>
        <fullName evidence="2 4">peptidylprolyl isomerase</fullName>
        <ecNumber evidence="2 4">5.2.1.8</ecNumber>
    </recommendedName>
</protein>
<dbReference type="InterPro" id="IPR036944">
    <property type="entry name" value="PPIase_FKBP_N_sf"/>
</dbReference>
<dbReference type="InterPro" id="IPR001179">
    <property type="entry name" value="PPIase_FKBP_dom"/>
</dbReference>
<evidence type="ECO:0000256" key="1">
    <source>
        <dbReference type="ARBA" id="ARBA00000971"/>
    </source>
</evidence>
<dbReference type="SUPFAM" id="SSF54534">
    <property type="entry name" value="FKBP-like"/>
    <property type="match status" value="1"/>
</dbReference>
<evidence type="ECO:0000256" key="2">
    <source>
        <dbReference type="ARBA" id="ARBA00013194"/>
    </source>
</evidence>
<feature type="domain" description="PPIase FKBP-type" evidence="6">
    <location>
        <begin position="493"/>
        <end position="575"/>
    </location>
</feature>
<comment type="catalytic activity">
    <reaction evidence="1 4">
        <text>[protein]-peptidylproline (omega=180) = [protein]-peptidylproline (omega=0)</text>
        <dbReference type="Rhea" id="RHEA:16237"/>
        <dbReference type="Rhea" id="RHEA-COMP:10747"/>
        <dbReference type="Rhea" id="RHEA-COMP:10748"/>
        <dbReference type="ChEBI" id="CHEBI:83833"/>
        <dbReference type="ChEBI" id="CHEBI:83834"/>
        <dbReference type="EC" id="5.2.1.8"/>
    </reaction>
</comment>
<sequence length="576" mass="62837">MKKLLTVAVILLFTVKADLTYADSTLLIERLKDEGMLIPQANPLFIGGDEKPAAVNPAPRVAPAPATAPPGNRPLKPSPQKQPKRPAAKPNAELTQLKRRLNSTTRELEALRGKYKALAARQPDDAAERNESLASENKQLHQQLMAAEKQLTDVSRRYEKQTQALTAQAEKVQTKLVSTQLTLNEKINQHTVLEQKLTALSKQDSEKAQLAEQLAGAQKQGGTLRSQLTAAMQKGDALEKKVSELEAQAQERAKQSLQNVQALTREKRALEQQLATLSTADSEKAQLAEQLAGAQKQGAALAKRGEALTQELALATQQQTEQAKLIKSLEQRVKKAGEEKAQSDASAAALQEKNTALAAALETEKQPRYSLKKHTSEQAKANYAFGAYYAAKVMFELKLIESAGLEFAPEAFQQGLKDKLNKKAQLSEQEITSILMNLDRKASEANGRERDRNVRQGEKWVAQAAKEKGAKKAKNGVVYQVIKKGVASPVTEANIVRFRFDERISSGKRISKGEIRTAQVGKMPEMIRQGMLLLGNGGKVKVTIPPQLAYGELGVPGVVPPGVASEIVVEILSIEK</sequence>
<gene>
    <name evidence="7" type="primary">fkpA_1</name>
    <name evidence="7" type="ORF">EMLFYP7_01082</name>
</gene>
<dbReference type="InterPro" id="IPR000774">
    <property type="entry name" value="PPIase_FKBP_N"/>
</dbReference>
<proteinExistence type="predicted"/>
<keyword evidence="3 4" id="KW-0697">Rotamase</keyword>
<name>A0A6N3B2L4_9ENTR</name>
<evidence type="ECO:0000259" key="6">
    <source>
        <dbReference type="PROSITE" id="PS50059"/>
    </source>
</evidence>
<evidence type="ECO:0000256" key="3">
    <source>
        <dbReference type="ARBA" id="ARBA00023110"/>
    </source>
</evidence>
<dbReference type="PROSITE" id="PS50059">
    <property type="entry name" value="FKBP_PPIASE"/>
    <property type="match status" value="1"/>
</dbReference>
<evidence type="ECO:0000313" key="7">
    <source>
        <dbReference type="EMBL" id="VYT97393.1"/>
    </source>
</evidence>
<dbReference type="AlphaFoldDB" id="A0A6N3B2L4"/>
<feature type="region of interest" description="Disordered" evidence="5">
    <location>
        <begin position="49"/>
        <end position="106"/>
    </location>
</feature>
<dbReference type="EC" id="5.2.1.8" evidence="2 4"/>
<accession>A0A6N3B2L4</accession>
<dbReference type="RefSeq" id="WP_156565245.1">
    <property type="nucleotide sequence ID" value="NZ_CACRTZ010000005.1"/>
</dbReference>
<dbReference type="Pfam" id="PF01346">
    <property type="entry name" value="FKBP_N"/>
    <property type="match status" value="1"/>
</dbReference>
<evidence type="ECO:0000256" key="4">
    <source>
        <dbReference type="PROSITE-ProRule" id="PRU00277"/>
    </source>
</evidence>
<dbReference type="Gene3D" id="1.10.287.460">
    <property type="entry name" value="Peptidyl-prolyl cis-trans isomerase, FKBP-type, N-terminal domain"/>
    <property type="match status" value="1"/>
</dbReference>
<reference evidence="7" key="1">
    <citation type="submission" date="2019-11" db="EMBL/GenBank/DDBJ databases">
        <authorList>
            <person name="Feng L."/>
        </authorList>
    </citation>
    <scope>NUCLEOTIDE SEQUENCE</scope>
    <source>
        <strain evidence="7">EMassiliensisLFYP7</strain>
    </source>
</reference>
<feature type="compositionally biased region" description="Pro residues" evidence="5">
    <location>
        <begin position="60"/>
        <end position="72"/>
    </location>
</feature>
<dbReference type="GO" id="GO:0003755">
    <property type="term" value="F:peptidyl-prolyl cis-trans isomerase activity"/>
    <property type="evidence" value="ECO:0007669"/>
    <property type="project" value="UniProtKB-KW"/>
</dbReference>
<dbReference type="InterPro" id="IPR046357">
    <property type="entry name" value="PPIase_dom_sf"/>
</dbReference>
<dbReference type="Gene3D" id="3.10.50.40">
    <property type="match status" value="1"/>
</dbReference>
<dbReference type="GO" id="GO:0006457">
    <property type="term" value="P:protein folding"/>
    <property type="evidence" value="ECO:0007669"/>
    <property type="project" value="InterPro"/>
</dbReference>